<comment type="caution">
    <text evidence="1">The sequence shown here is derived from an EMBL/GenBank/DDBJ whole genome shotgun (WGS) entry which is preliminary data.</text>
</comment>
<sequence length="469" mass="53737">MPLQKTLSICLLLLATQGIFSQVLLSSHPLELKKADNYHQALLAPDARFKQLVVCASDKNNLYFLHYNNVIYYTDSLMANRPDKEYTYMAGYSFDDYKSGTVYWASNNLEKLEAVHYNFDNAEIKEYLFDQLFGKEEILSSFSANNNFYVITQPEEDKSKKLKCYTFNNNRYESHTIDFSGITFKDEKNKPISLEDLLYSYPLAKIDNAIYNPLTDAVSKSKLYTEKDIWVLALDHNPLYTQLLFINPDNFTVTEKVIAQPILKEEAGTNSYYLGNKLYQVALNKEEVALQAVDINTKQVLNAYHAGAEDEITFKNSELLQQNPNGRPLEFKDTKRFLRKARNGDAAISVYRTPDDILVTAGSVRSYIPAGDVVLGAGLLMGGIAPGDGFYAGEQETMYFDGLFGADDFKHKPYRPERLAADHISKFMYRRNDITLPTVSPFDYYYILGYYDVVAKQYIIRKFYDDLAY</sequence>
<name>A0ABW8YVQ3_9FLAO</name>
<proteinExistence type="predicted"/>
<gene>
    <name evidence="1" type="ORF">ABS766_06975</name>
</gene>
<evidence type="ECO:0000313" key="2">
    <source>
        <dbReference type="Proteomes" id="UP001629156"/>
    </source>
</evidence>
<accession>A0ABW8YVQ3</accession>
<dbReference type="EMBL" id="JBELPZ010000005">
    <property type="protein sequence ID" value="MFL9844159.1"/>
    <property type="molecule type" value="Genomic_DNA"/>
</dbReference>
<reference evidence="1 2" key="1">
    <citation type="submission" date="2024-06" db="EMBL/GenBank/DDBJ databases">
        <authorList>
            <person name="Kaempfer P."/>
            <person name="Viver T."/>
        </authorList>
    </citation>
    <scope>NUCLEOTIDE SEQUENCE [LARGE SCALE GENOMIC DNA]</scope>
    <source>
        <strain evidence="1 2">ST-119</strain>
    </source>
</reference>
<organism evidence="1 2">
    <name type="scientific">Flavobacterium rhizosphaerae</name>
    <dbReference type="NCBI Taxonomy" id="3163298"/>
    <lineage>
        <taxon>Bacteria</taxon>
        <taxon>Pseudomonadati</taxon>
        <taxon>Bacteroidota</taxon>
        <taxon>Flavobacteriia</taxon>
        <taxon>Flavobacteriales</taxon>
        <taxon>Flavobacteriaceae</taxon>
        <taxon>Flavobacterium</taxon>
    </lineage>
</organism>
<dbReference type="Proteomes" id="UP001629156">
    <property type="component" value="Unassembled WGS sequence"/>
</dbReference>
<evidence type="ECO:0008006" key="3">
    <source>
        <dbReference type="Google" id="ProtNLM"/>
    </source>
</evidence>
<protein>
    <recommendedName>
        <fullName evidence="3">DKNYY family protein</fullName>
    </recommendedName>
</protein>
<dbReference type="RefSeq" id="WP_408084412.1">
    <property type="nucleotide sequence ID" value="NZ_JBELPZ010000005.1"/>
</dbReference>
<evidence type="ECO:0000313" key="1">
    <source>
        <dbReference type="EMBL" id="MFL9844159.1"/>
    </source>
</evidence>
<keyword evidence="2" id="KW-1185">Reference proteome</keyword>